<proteinExistence type="predicted"/>
<dbReference type="EMBL" id="JACADJ010000014">
    <property type="protein sequence ID" value="NWH04559.1"/>
    <property type="molecule type" value="Genomic_DNA"/>
</dbReference>
<name>A0A850STS9_9BACT</name>
<feature type="transmembrane region" description="Helical" evidence="1">
    <location>
        <begin position="12"/>
        <end position="37"/>
    </location>
</feature>
<keyword evidence="1" id="KW-1133">Transmembrane helix</keyword>
<reference evidence="2 3" key="1">
    <citation type="submission" date="2020-06" db="EMBL/GenBank/DDBJ databases">
        <title>High-quality draft genome of sulfate reducer Desulfobacter latus type strain AcrS2 isolated from marine sediment.</title>
        <authorList>
            <person name="Hoppe M."/>
            <person name="Larsen C.K."/>
            <person name="Marshall I.P.G."/>
            <person name="Schramm A."/>
            <person name="Marietou A.G."/>
        </authorList>
    </citation>
    <scope>NUCLEOTIDE SEQUENCE [LARGE SCALE GENOMIC DNA]</scope>
    <source>
        <strain evidence="2 3">AcRS2</strain>
    </source>
</reference>
<dbReference type="AlphaFoldDB" id="A0A850STS9"/>
<keyword evidence="1" id="KW-0812">Transmembrane</keyword>
<gene>
    <name evidence="2" type="ORF">HXW94_06065</name>
</gene>
<evidence type="ECO:0000313" key="3">
    <source>
        <dbReference type="Proteomes" id="UP000553343"/>
    </source>
</evidence>
<dbReference type="RefSeq" id="WP_178366015.1">
    <property type="nucleotide sequence ID" value="NZ_JACADJ010000014.1"/>
</dbReference>
<protein>
    <submittedName>
        <fullName evidence="2">Uncharacterized protein</fullName>
    </submittedName>
</protein>
<organism evidence="2 3">
    <name type="scientific">Desulfobacter latus</name>
    <dbReference type="NCBI Taxonomy" id="2292"/>
    <lineage>
        <taxon>Bacteria</taxon>
        <taxon>Pseudomonadati</taxon>
        <taxon>Thermodesulfobacteriota</taxon>
        <taxon>Desulfobacteria</taxon>
        <taxon>Desulfobacterales</taxon>
        <taxon>Desulfobacteraceae</taxon>
        <taxon>Desulfobacter</taxon>
    </lineage>
</organism>
<keyword evidence="3" id="KW-1185">Reference proteome</keyword>
<dbReference type="Proteomes" id="UP000553343">
    <property type="component" value="Unassembled WGS sequence"/>
</dbReference>
<comment type="caution">
    <text evidence="2">The sequence shown here is derived from an EMBL/GenBank/DDBJ whole genome shotgun (WGS) entry which is preliminary data.</text>
</comment>
<accession>A0A850STS9</accession>
<sequence length="52" mass="5951">MFPFSFEWAWDIGHMLFFGGFWYAIGILGAGMTYCILKAAYDTINDKGDSHH</sequence>
<evidence type="ECO:0000313" key="2">
    <source>
        <dbReference type="EMBL" id="NWH04559.1"/>
    </source>
</evidence>
<evidence type="ECO:0000256" key="1">
    <source>
        <dbReference type="SAM" id="Phobius"/>
    </source>
</evidence>
<keyword evidence="1" id="KW-0472">Membrane</keyword>